<dbReference type="RefSeq" id="WP_145228595.1">
    <property type="nucleotide sequence ID" value="NZ_CP036343.1"/>
</dbReference>
<evidence type="ECO:0000313" key="3">
    <source>
        <dbReference type="EMBL" id="QDT91651.1"/>
    </source>
</evidence>
<feature type="chain" id="PRO_5021896319" description="3-keto-alpha-glucoside-1,2-lyase/3-keto-2-hydroxy-glucal hydratase domain-containing protein" evidence="1">
    <location>
        <begin position="29"/>
        <end position="215"/>
    </location>
</feature>
<evidence type="ECO:0000256" key="1">
    <source>
        <dbReference type="SAM" id="SignalP"/>
    </source>
</evidence>
<feature type="domain" description="3-keto-alpha-glucoside-1,2-lyase/3-keto-2-hydroxy-glucal hydratase" evidence="2">
    <location>
        <begin position="50"/>
        <end position="205"/>
    </location>
</feature>
<feature type="signal peptide" evidence="1">
    <location>
        <begin position="1"/>
        <end position="28"/>
    </location>
</feature>
<dbReference type="EMBL" id="CP036343">
    <property type="protein sequence ID" value="QDT91651.1"/>
    <property type="molecule type" value="Genomic_DNA"/>
</dbReference>
<name>A0A517VF77_9PLAN</name>
<evidence type="ECO:0000313" key="4">
    <source>
        <dbReference type="Proteomes" id="UP000316855"/>
    </source>
</evidence>
<organism evidence="3 4">
    <name type="scientific">Gimesia algae</name>
    <dbReference type="NCBI Taxonomy" id="2527971"/>
    <lineage>
        <taxon>Bacteria</taxon>
        <taxon>Pseudomonadati</taxon>
        <taxon>Planctomycetota</taxon>
        <taxon>Planctomycetia</taxon>
        <taxon>Planctomycetales</taxon>
        <taxon>Planctomycetaceae</taxon>
        <taxon>Gimesia</taxon>
    </lineage>
</organism>
<protein>
    <recommendedName>
        <fullName evidence="2">3-keto-alpha-glucoside-1,2-lyase/3-keto-2-hydroxy-glucal hydratase domain-containing protein</fullName>
    </recommendedName>
</protein>
<reference evidence="3 4" key="1">
    <citation type="submission" date="2019-02" db="EMBL/GenBank/DDBJ databases">
        <title>Deep-cultivation of Planctomycetes and their phenomic and genomic characterization uncovers novel biology.</title>
        <authorList>
            <person name="Wiegand S."/>
            <person name="Jogler M."/>
            <person name="Boedeker C."/>
            <person name="Pinto D."/>
            <person name="Vollmers J."/>
            <person name="Rivas-Marin E."/>
            <person name="Kohn T."/>
            <person name="Peeters S.H."/>
            <person name="Heuer A."/>
            <person name="Rast P."/>
            <person name="Oberbeckmann S."/>
            <person name="Bunk B."/>
            <person name="Jeske O."/>
            <person name="Meyerdierks A."/>
            <person name="Storesund J.E."/>
            <person name="Kallscheuer N."/>
            <person name="Luecker S."/>
            <person name="Lage O.M."/>
            <person name="Pohl T."/>
            <person name="Merkel B.J."/>
            <person name="Hornburger P."/>
            <person name="Mueller R.-W."/>
            <person name="Bruemmer F."/>
            <person name="Labrenz M."/>
            <person name="Spormann A.M."/>
            <person name="Op den Camp H."/>
            <person name="Overmann J."/>
            <person name="Amann R."/>
            <person name="Jetten M.S.M."/>
            <person name="Mascher T."/>
            <person name="Medema M.H."/>
            <person name="Devos D.P."/>
            <person name="Kaster A.-K."/>
            <person name="Ovreas L."/>
            <person name="Rohde M."/>
            <person name="Galperin M.Y."/>
            <person name="Jogler C."/>
        </authorList>
    </citation>
    <scope>NUCLEOTIDE SEQUENCE [LARGE SCALE GENOMIC DNA]</scope>
    <source>
        <strain evidence="3 4">Pan161</strain>
    </source>
</reference>
<dbReference type="InterPro" id="IPR010496">
    <property type="entry name" value="AL/BT2_dom"/>
</dbReference>
<keyword evidence="1" id="KW-0732">Signal</keyword>
<proteinExistence type="predicted"/>
<dbReference type="AlphaFoldDB" id="A0A517VF77"/>
<dbReference type="KEGG" id="gax:Pan161_33130"/>
<accession>A0A517VF77</accession>
<evidence type="ECO:0000259" key="2">
    <source>
        <dbReference type="Pfam" id="PF06439"/>
    </source>
</evidence>
<keyword evidence="4" id="KW-1185">Reference proteome</keyword>
<dbReference type="Proteomes" id="UP000316855">
    <property type="component" value="Chromosome"/>
</dbReference>
<dbReference type="GO" id="GO:0016787">
    <property type="term" value="F:hydrolase activity"/>
    <property type="evidence" value="ECO:0007669"/>
    <property type="project" value="InterPro"/>
</dbReference>
<dbReference type="Pfam" id="PF06439">
    <property type="entry name" value="3keto-disac_hyd"/>
    <property type="match status" value="1"/>
</dbReference>
<sequence precursor="true">MIRSRLISSALMLLLSLMLYLPHNSVLAAETKLVETFQTPLSKEWFWGLGTWTAQGGVLRGYESGPRRHGPVKLRRFEFGDGVVEFDFRLERSADAAGIIFNGSQERGHLVHVLLTRKEIRILAHAKKGESTDLLREQITLPEQDWHPVKIVFQGPKVKVNFNGNTWTVKHPTISELKQNFGFGGNSGGPKGEKAGAIEFRNLKIQTLIMNPEPE</sequence>
<dbReference type="OrthoDB" id="9770183at2"/>
<gene>
    <name evidence="3" type="ORF">Pan161_33130</name>
</gene>
<dbReference type="Gene3D" id="2.60.120.560">
    <property type="entry name" value="Exo-inulinase, domain 1"/>
    <property type="match status" value="1"/>
</dbReference>